<comment type="caution">
    <text evidence="1">The sequence shown here is derived from an EMBL/GenBank/DDBJ whole genome shotgun (WGS) entry which is preliminary data.</text>
</comment>
<sequence length="42" mass="4701">MSVRFVFSNPSGYDAPIGVFMAWEECGSCINIFRLTNRGQIS</sequence>
<gene>
    <name evidence="1" type="ORF">G2W53_026473</name>
</gene>
<proteinExistence type="predicted"/>
<evidence type="ECO:0000313" key="2">
    <source>
        <dbReference type="Proteomes" id="UP000634136"/>
    </source>
</evidence>
<dbReference type="Proteomes" id="UP000634136">
    <property type="component" value="Unassembled WGS sequence"/>
</dbReference>
<name>A0A834TF60_9FABA</name>
<accession>A0A834TF60</accession>
<dbReference type="EMBL" id="JAAIUW010000008">
    <property type="protein sequence ID" value="KAF7821018.1"/>
    <property type="molecule type" value="Genomic_DNA"/>
</dbReference>
<dbReference type="AlphaFoldDB" id="A0A834TF60"/>
<evidence type="ECO:0000313" key="1">
    <source>
        <dbReference type="EMBL" id="KAF7821018.1"/>
    </source>
</evidence>
<organism evidence="1 2">
    <name type="scientific">Senna tora</name>
    <dbReference type="NCBI Taxonomy" id="362788"/>
    <lineage>
        <taxon>Eukaryota</taxon>
        <taxon>Viridiplantae</taxon>
        <taxon>Streptophyta</taxon>
        <taxon>Embryophyta</taxon>
        <taxon>Tracheophyta</taxon>
        <taxon>Spermatophyta</taxon>
        <taxon>Magnoliopsida</taxon>
        <taxon>eudicotyledons</taxon>
        <taxon>Gunneridae</taxon>
        <taxon>Pentapetalae</taxon>
        <taxon>rosids</taxon>
        <taxon>fabids</taxon>
        <taxon>Fabales</taxon>
        <taxon>Fabaceae</taxon>
        <taxon>Caesalpinioideae</taxon>
        <taxon>Cassia clade</taxon>
        <taxon>Senna</taxon>
    </lineage>
</organism>
<reference evidence="1" key="1">
    <citation type="submission" date="2020-09" db="EMBL/GenBank/DDBJ databases">
        <title>Genome-Enabled Discovery of Anthraquinone Biosynthesis in Senna tora.</title>
        <authorList>
            <person name="Kang S.-H."/>
            <person name="Pandey R.P."/>
            <person name="Lee C.-M."/>
            <person name="Sim J.-S."/>
            <person name="Jeong J.-T."/>
            <person name="Choi B.-S."/>
            <person name="Jung M."/>
            <person name="Ginzburg D."/>
            <person name="Zhao K."/>
            <person name="Won S.Y."/>
            <person name="Oh T.-J."/>
            <person name="Yu Y."/>
            <person name="Kim N.-H."/>
            <person name="Lee O.R."/>
            <person name="Lee T.-H."/>
            <person name="Bashyal P."/>
            <person name="Kim T.-S."/>
            <person name="Lee W.-H."/>
            <person name="Kawkins C."/>
            <person name="Kim C.-K."/>
            <person name="Kim J.S."/>
            <person name="Ahn B.O."/>
            <person name="Rhee S.Y."/>
            <person name="Sohng J.K."/>
        </authorList>
    </citation>
    <scope>NUCLEOTIDE SEQUENCE</scope>
    <source>
        <tissue evidence="1">Leaf</tissue>
    </source>
</reference>
<keyword evidence="2" id="KW-1185">Reference proteome</keyword>
<protein>
    <submittedName>
        <fullName evidence="1">Uncharacterized protein</fullName>
    </submittedName>
</protein>